<comment type="caution">
    <text evidence="2">The sequence shown here is derived from an EMBL/GenBank/DDBJ whole genome shotgun (WGS) entry which is preliminary data.</text>
</comment>
<evidence type="ECO:0000313" key="2">
    <source>
        <dbReference type="EMBL" id="NYE73913.1"/>
    </source>
</evidence>
<feature type="transmembrane region" description="Helical" evidence="1">
    <location>
        <begin position="43"/>
        <end position="60"/>
    </location>
</feature>
<reference evidence="2 3" key="1">
    <citation type="submission" date="2020-07" db="EMBL/GenBank/DDBJ databases">
        <title>Sequencing the genomes of 1000 actinobacteria strains.</title>
        <authorList>
            <person name="Klenk H.-P."/>
        </authorList>
    </citation>
    <scope>NUCLEOTIDE SEQUENCE [LARGE SCALE GENOMIC DNA]</scope>
    <source>
        <strain evidence="2 3">DSM 22083</strain>
    </source>
</reference>
<dbReference type="EMBL" id="JACCBU010000001">
    <property type="protein sequence ID" value="NYE73913.1"/>
    <property type="molecule type" value="Genomic_DNA"/>
</dbReference>
<feature type="transmembrane region" description="Helical" evidence="1">
    <location>
        <begin position="72"/>
        <end position="90"/>
    </location>
</feature>
<name>A0A7Y9IC75_9ACTN</name>
<keyword evidence="1" id="KW-1133">Transmembrane helix</keyword>
<accession>A0A7Y9IC75</accession>
<gene>
    <name evidence="2" type="ORF">BKA15_005242</name>
</gene>
<dbReference type="AlphaFoldDB" id="A0A7Y9IC75"/>
<feature type="transmembrane region" description="Helical" evidence="1">
    <location>
        <begin position="257"/>
        <end position="274"/>
    </location>
</feature>
<keyword evidence="1" id="KW-0472">Membrane</keyword>
<dbReference type="RefSeq" id="WP_179755790.1">
    <property type="nucleotide sequence ID" value="NZ_JACCBU010000001.1"/>
</dbReference>
<feature type="transmembrane region" description="Helical" evidence="1">
    <location>
        <begin position="219"/>
        <end position="237"/>
    </location>
</feature>
<keyword evidence="1" id="KW-0812">Transmembrane</keyword>
<feature type="transmembrane region" description="Helical" evidence="1">
    <location>
        <begin position="189"/>
        <end position="207"/>
    </location>
</feature>
<feature type="transmembrane region" description="Helical" evidence="1">
    <location>
        <begin position="155"/>
        <end position="177"/>
    </location>
</feature>
<organism evidence="2 3">
    <name type="scientific">Microlunatus parietis</name>
    <dbReference type="NCBI Taxonomy" id="682979"/>
    <lineage>
        <taxon>Bacteria</taxon>
        <taxon>Bacillati</taxon>
        <taxon>Actinomycetota</taxon>
        <taxon>Actinomycetes</taxon>
        <taxon>Propionibacteriales</taxon>
        <taxon>Propionibacteriaceae</taxon>
        <taxon>Microlunatus</taxon>
    </lineage>
</organism>
<proteinExistence type="predicted"/>
<protein>
    <submittedName>
        <fullName evidence="2">Uncharacterized protein</fullName>
    </submittedName>
</protein>
<dbReference type="Proteomes" id="UP000569914">
    <property type="component" value="Unassembled WGS sequence"/>
</dbReference>
<feature type="transmembrane region" description="Helical" evidence="1">
    <location>
        <begin position="121"/>
        <end position="143"/>
    </location>
</feature>
<feature type="transmembrane region" description="Helical" evidence="1">
    <location>
        <begin position="315"/>
        <end position="335"/>
    </location>
</feature>
<evidence type="ECO:0000256" key="1">
    <source>
        <dbReference type="SAM" id="Phobius"/>
    </source>
</evidence>
<evidence type="ECO:0000313" key="3">
    <source>
        <dbReference type="Proteomes" id="UP000569914"/>
    </source>
</evidence>
<sequence>MITLAKVSEGRRLPFALFLFGFAPVSAEYLIGYDTIAGDPFAMVFGLVVFAPLYGAPALLIRELVRRTGRGWPSILVLGAAFGLLQAGLIDQGLFNPAYRDIPYWEAVRAPTLLAPLGTSAFMLFHFTALHAFGSVYAPVAVAEALSGRARERPWLRLPGLIVIVLSWLAAAGYVAVDHVLTEGWQPTPAQMIGTLVAVVLLCWLAFRLPAPGTPPEPGSPASPLGVALISLVLIAPRPVLAALSPVHPMWNSWPPTLFAVATTVLWLVIMVRWSGSPGWSPVHQLAAAAGYLFAVAGTAFLVTPLGEVDLAAKYGSNLTLLLLVAVLTGTGWSIQHRMLRQDQGAPKPVITPQ</sequence>
<feature type="transmembrane region" description="Helical" evidence="1">
    <location>
        <begin position="286"/>
        <end position="303"/>
    </location>
</feature>
<keyword evidence="3" id="KW-1185">Reference proteome</keyword>